<dbReference type="EMBL" id="AGNL01036587">
    <property type="protein sequence ID" value="EJK53995.1"/>
    <property type="molecule type" value="Genomic_DNA"/>
</dbReference>
<dbReference type="Proteomes" id="UP000266841">
    <property type="component" value="Unassembled WGS sequence"/>
</dbReference>
<evidence type="ECO:0000313" key="2">
    <source>
        <dbReference type="Proteomes" id="UP000266841"/>
    </source>
</evidence>
<sequence length="131" mass="14861">SAMVKRLAHQMPMYTIHRLFQLFSTSRPLTDFSSLLHYRDYTRKDYPFWKSIYHQESILSTMAGRYEPERPLGPASAAAMAEEDVDLPEGISSMPLMHPIKQVAPRTNASVYITMTQTIAKGCHINDGTVV</sequence>
<reference evidence="1 2" key="1">
    <citation type="journal article" date="2012" name="Genome Biol.">
        <title>Genome and low-iron response of an oceanic diatom adapted to chronic iron limitation.</title>
        <authorList>
            <person name="Lommer M."/>
            <person name="Specht M."/>
            <person name="Roy A.S."/>
            <person name="Kraemer L."/>
            <person name="Andreson R."/>
            <person name="Gutowska M.A."/>
            <person name="Wolf J."/>
            <person name="Bergner S.V."/>
            <person name="Schilhabel M.B."/>
            <person name="Klostermeier U.C."/>
            <person name="Beiko R.G."/>
            <person name="Rosenstiel P."/>
            <person name="Hippler M."/>
            <person name="Laroche J."/>
        </authorList>
    </citation>
    <scope>NUCLEOTIDE SEQUENCE [LARGE SCALE GENOMIC DNA]</scope>
    <source>
        <strain evidence="1 2">CCMP1005</strain>
    </source>
</reference>
<proteinExistence type="predicted"/>
<protein>
    <submittedName>
        <fullName evidence="1">Uncharacterized protein</fullName>
    </submittedName>
</protein>
<keyword evidence="2" id="KW-1185">Reference proteome</keyword>
<organism evidence="1 2">
    <name type="scientific">Thalassiosira oceanica</name>
    <name type="common">Marine diatom</name>
    <dbReference type="NCBI Taxonomy" id="159749"/>
    <lineage>
        <taxon>Eukaryota</taxon>
        <taxon>Sar</taxon>
        <taxon>Stramenopiles</taxon>
        <taxon>Ochrophyta</taxon>
        <taxon>Bacillariophyta</taxon>
        <taxon>Coscinodiscophyceae</taxon>
        <taxon>Thalassiosirophycidae</taxon>
        <taxon>Thalassiosirales</taxon>
        <taxon>Thalassiosiraceae</taxon>
        <taxon>Thalassiosira</taxon>
    </lineage>
</organism>
<accession>K0RLD1</accession>
<comment type="caution">
    <text evidence="1">The sequence shown here is derived from an EMBL/GenBank/DDBJ whole genome shotgun (WGS) entry which is preliminary data.</text>
</comment>
<name>K0RLD1_THAOC</name>
<feature type="non-terminal residue" evidence="1">
    <location>
        <position position="1"/>
    </location>
</feature>
<dbReference type="AlphaFoldDB" id="K0RLD1"/>
<evidence type="ECO:0000313" key="1">
    <source>
        <dbReference type="EMBL" id="EJK53995.1"/>
    </source>
</evidence>
<gene>
    <name evidence="1" type="ORF">THAOC_26463</name>
</gene>
<dbReference type="OrthoDB" id="57235at2759"/>